<organism evidence="1 2">
    <name type="scientific">Vibrio diazotrophicus</name>
    <dbReference type="NCBI Taxonomy" id="685"/>
    <lineage>
        <taxon>Bacteria</taxon>
        <taxon>Pseudomonadati</taxon>
        <taxon>Pseudomonadota</taxon>
        <taxon>Gammaproteobacteria</taxon>
        <taxon>Vibrionales</taxon>
        <taxon>Vibrionaceae</taxon>
        <taxon>Vibrio</taxon>
    </lineage>
</organism>
<protein>
    <submittedName>
        <fullName evidence="1">Uncharacterized protein</fullName>
    </submittedName>
</protein>
<sequence length="66" mass="7681">MFTDSYSKEAAILYCRQNQRLQPVLAVIQAIIDGMTPTEIITHRVAPTLSIRTVQYYYNKFKNEVK</sequence>
<evidence type="ECO:0000313" key="1">
    <source>
        <dbReference type="EMBL" id="PNI00206.1"/>
    </source>
</evidence>
<dbReference type="RefSeq" id="WP_102968749.1">
    <property type="nucleotide sequence ID" value="NZ_POSM01000017.1"/>
</dbReference>
<reference evidence="1 2" key="1">
    <citation type="submission" date="2018-01" db="EMBL/GenBank/DDBJ databases">
        <title>Draft genome sequences of six Vibrio diazotrophicus strains isolated from deep-sea sediments of the Baltic Sea.</title>
        <authorList>
            <person name="Castillo D."/>
            <person name="Vandieken V."/>
            <person name="Chiang O."/>
            <person name="Middelboe M."/>
        </authorList>
    </citation>
    <scope>NUCLEOTIDE SEQUENCE [LARGE SCALE GENOMIC DNA]</scope>
    <source>
        <strain evidence="1 2">65.10M</strain>
    </source>
</reference>
<dbReference type="EMBL" id="POSM01000017">
    <property type="protein sequence ID" value="PNI00206.1"/>
    <property type="molecule type" value="Genomic_DNA"/>
</dbReference>
<accession>A0ABX4W8W5</accession>
<name>A0ABX4W8W5_VIBDI</name>
<keyword evidence="2" id="KW-1185">Reference proteome</keyword>
<proteinExistence type="predicted"/>
<gene>
    <name evidence="1" type="ORF">C1O25_12595</name>
</gene>
<evidence type="ECO:0000313" key="2">
    <source>
        <dbReference type="Proteomes" id="UP000236547"/>
    </source>
</evidence>
<dbReference type="Proteomes" id="UP000236547">
    <property type="component" value="Unassembled WGS sequence"/>
</dbReference>
<comment type="caution">
    <text evidence="1">The sequence shown here is derived from an EMBL/GenBank/DDBJ whole genome shotgun (WGS) entry which is preliminary data.</text>
</comment>